<comment type="subcellular location">
    <subcellularLocation>
        <location evidence="1">Membrane</location>
    </subcellularLocation>
</comment>
<keyword evidence="5 6" id="KW-0472">Membrane</keyword>
<evidence type="ECO:0000256" key="1">
    <source>
        <dbReference type="ARBA" id="ARBA00004370"/>
    </source>
</evidence>
<evidence type="ECO:0000256" key="3">
    <source>
        <dbReference type="ARBA" id="ARBA00022801"/>
    </source>
</evidence>
<sequence length="661" mass="75009">MISKDTFAAVQSLYDDVEDGYNQRIRRHVQQQMLAHLDDITRELEAIHTACGAKTVRLHDYIQVIEETCTAIHQLAERLNENFMLFVMGSGKNGKSTLINALLGQQAAAEDFLPKTWKIDVFHDADLDASCTLTFKDGSCRSMTAGEAQAYIEGEEQKRKDSERAIRQELREFKKKKVPLEVLEEKQRELRKYGLYQSQVIEASWPVGHSDILSHYRLVDTPGLRQELDDMIVASAEEYFSKADGVIWILPGDKIASAGDHTELRRLCEKYEKHPDNIIAVVNRMDIVRQNGQNPDDVLAEARRFYGDLFTEIVPISAREARQAEDMLHQDGISKTERQEAEALLERSNLPALLQLLNRTLFADALDIQIRSKLRGCRDLLDHIRQEAGQASLLLAEVSGQREAKIAAWNKDSSEILDRLKQDLETFQDQEAKRIHREAGRVEDELWDMETDYRNEYILEQIICPESLERRLHELVEAHSRQLMDLYRRHLQKAPFKEFPSLKEDEMTVCLNQQGVIGRANLSDDLSGQGSAQLALGGALAIGAAALLGPVGLIFAGLAATDIGKSVAKFLSRTFGSSMADKIQRRFEDQMADVRKKLEREYQDYIEKSGGSIDSLRESTYAELYGPSDQTQTVMEHLQKLDGLGRLQVIPLRVQDIIFSH</sequence>
<dbReference type="RefSeq" id="WP_170087911.1">
    <property type="nucleotide sequence ID" value="NZ_JABAFG010000018.1"/>
</dbReference>
<dbReference type="GO" id="GO:0008053">
    <property type="term" value="P:mitochondrial fusion"/>
    <property type="evidence" value="ECO:0007669"/>
    <property type="project" value="TreeGrafter"/>
</dbReference>
<keyword evidence="6" id="KW-0812">Transmembrane</keyword>
<gene>
    <name evidence="8" type="ORF">HF872_10320</name>
</gene>
<feature type="transmembrane region" description="Helical" evidence="6">
    <location>
        <begin position="534"/>
        <end position="560"/>
    </location>
</feature>
<dbReference type="AlphaFoldDB" id="A0A848BUV6"/>
<feature type="domain" description="Dynamin N-terminal" evidence="7">
    <location>
        <begin position="86"/>
        <end position="284"/>
    </location>
</feature>
<evidence type="ECO:0000256" key="5">
    <source>
        <dbReference type="ARBA" id="ARBA00023136"/>
    </source>
</evidence>
<dbReference type="PANTHER" id="PTHR10465">
    <property type="entry name" value="TRANSMEMBRANE GTPASE FZO1"/>
    <property type="match status" value="1"/>
</dbReference>
<dbReference type="Pfam" id="PF00350">
    <property type="entry name" value="Dynamin_N"/>
    <property type="match status" value="1"/>
</dbReference>
<dbReference type="EMBL" id="JABAFG010000018">
    <property type="protein sequence ID" value="NME29010.1"/>
    <property type="molecule type" value="Genomic_DNA"/>
</dbReference>
<dbReference type="GO" id="GO:0016020">
    <property type="term" value="C:membrane"/>
    <property type="evidence" value="ECO:0007669"/>
    <property type="project" value="UniProtKB-SubCell"/>
</dbReference>
<keyword evidence="4" id="KW-0342">GTP-binding</keyword>
<keyword evidence="2" id="KW-0547">Nucleotide-binding</keyword>
<dbReference type="PANTHER" id="PTHR10465:SF0">
    <property type="entry name" value="SARCALUMENIN"/>
    <property type="match status" value="1"/>
</dbReference>
<keyword evidence="6" id="KW-1133">Transmembrane helix</keyword>
<dbReference type="InterPro" id="IPR027094">
    <property type="entry name" value="Mitofusin_fam"/>
</dbReference>
<evidence type="ECO:0000256" key="6">
    <source>
        <dbReference type="SAM" id="Phobius"/>
    </source>
</evidence>
<organism evidence="8 9">
    <name type="scientific">Megasphaera hexanoica</name>
    <dbReference type="NCBI Taxonomy" id="1675036"/>
    <lineage>
        <taxon>Bacteria</taxon>
        <taxon>Bacillati</taxon>
        <taxon>Bacillota</taxon>
        <taxon>Negativicutes</taxon>
        <taxon>Veillonellales</taxon>
        <taxon>Veillonellaceae</taxon>
        <taxon>Megasphaera</taxon>
    </lineage>
</organism>
<dbReference type="InterPro" id="IPR045063">
    <property type="entry name" value="Dynamin_N"/>
</dbReference>
<dbReference type="Proteomes" id="UP000591071">
    <property type="component" value="Unassembled WGS sequence"/>
</dbReference>
<evidence type="ECO:0000313" key="8">
    <source>
        <dbReference type="EMBL" id="NME29010.1"/>
    </source>
</evidence>
<dbReference type="Gene3D" id="3.40.50.300">
    <property type="entry name" value="P-loop containing nucleotide triphosphate hydrolases"/>
    <property type="match status" value="1"/>
</dbReference>
<keyword evidence="3" id="KW-0378">Hydrolase</keyword>
<evidence type="ECO:0000259" key="7">
    <source>
        <dbReference type="Pfam" id="PF00350"/>
    </source>
</evidence>
<dbReference type="GO" id="GO:0003924">
    <property type="term" value="F:GTPase activity"/>
    <property type="evidence" value="ECO:0007669"/>
    <property type="project" value="InterPro"/>
</dbReference>
<accession>A0A848BUV6</accession>
<protein>
    <recommendedName>
        <fullName evidence="7">Dynamin N-terminal domain-containing protein</fullName>
    </recommendedName>
</protein>
<evidence type="ECO:0000256" key="4">
    <source>
        <dbReference type="ARBA" id="ARBA00023134"/>
    </source>
</evidence>
<evidence type="ECO:0000313" key="9">
    <source>
        <dbReference type="Proteomes" id="UP000591071"/>
    </source>
</evidence>
<comment type="caution">
    <text evidence="8">The sequence shown here is derived from an EMBL/GenBank/DDBJ whole genome shotgun (WGS) entry which is preliminary data.</text>
</comment>
<reference evidence="8 9" key="1">
    <citation type="submission" date="2020-04" db="EMBL/GenBank/DDBJ databases">
        <authorList>
            <person name="Hitch T.C.A."/>
            <person name="Wylensek D."/>
            <person name="Clavel T."/>
        </authorList>
    </citation>
    <scope>NUCLEOTIDE SEQUENCE [LARGE SCALE GENOMIC DNA]</scope>
    <source>
        <strain evidence="8 9">Oil-RF-744-FAT-WT-6-1</strain>
    </source>
</reference>
<proteinExistence type="predicted"/>
<evidence type="ECO:0000256" key="2">
    <source>
        <dbReference type="ARBA" id="ARBA00022741"/>
    </source>
</evidence>
<dbReference type="GO" id="GO:0005525">
    <property type="term" value="F:GTP binding"/>
    <property type="evidence" value="ECO:0007669"/>
    <property type="project" value="UniProtKB-KW"/>
</dbReference>
<dbReference type="SUPFAM" id="SSF52540">
    <property type="entry name" value="P-loop containing nucleoside triphosphate hydrolases"/>
    <property type="match status" value="1"/>
</dbReference>
<dbReference type="InterPro" id="IPR027417">
    <property type="entry name" value="P-loop_NTPase"/>
</dbReference>
<name>A0A848BUV6_9FIRM</name>